<protein>
    <submittedName>
        <fullName evidence="1">Formate dehydrogenase delta subunit</fullName>
    </submittedName>
</protein>
<comment type="caution">
    <text evidence="1">The sequence shown here is derived from an EMBL/GenBank/DDBJ whole genome shotgun (WGS) entry which is preliminary data.</text>
</comment>
<dbReference type="RefSeq" id="WP_245955940.1">
    <property type="nucleotide sequence ID" value="NZ_PVNG01000008.1"/>
</dbReference>
<proteinExistence type="predicted"/>
<name>A0A2T0MZU9_9ACTN</name>
<organism evidence="1 2">
    <name type="scientific">Nonomuraea fuscirosea</name>
    <dbReference type="NCBI Taxonomy" id="1291556"/>
    <lineage>
        <taxon>Bacteria</taxon>
        <taxon>Bacillati</taxon>
        <taxon>Actinomycetota</taxon>
        <taxon>Actinomycetes</taxon>
        <taxon>Streptosporangiales</taxon>
        <taxon>Streptosporangiaceae</taxon>
        <taxon>Nonomuraea</taxon>
    </lineage>
</organism>
<evidence type="ECO:0000313" key="2">
    <source>
        <dbReference type="Proteomes" id="UP000238312"/>
    </source>
</evidence>
<dbReference type="InterPro" id="IPR021074">
    <property type="entry name" value="Formate_DH_dsu"/>
</dbReference>
<dbReference type="AlphaFoldDB" id="A0A2T0MZU9"/>
<dbReference type="EMBL" id="PVNG01000008">
    <property type="protein sequence ID" value="PRX64888.1"/>
    <property type="molecule type" value="Genomic_DNA"/>
</dbReference>
<reference evidence="1 2" key="1">
    <citation type="submission" date="2018-03" db="EMBL/GenBank/DDBJ databases">
        <title>Genomic Encyclopedia of Type Strains, Phase III (KMG-III): the genomes of soil and plant-associated and newly described type strains.</title>
        <authorList>
            <person name="Whitman W."/>
        </authorList>
    </citation>
    <scope>NUCLEOTIDE SEQUENCE [LARGE SCALE GENOMIC DNA]</scope>
    <source>
        <strain evidence="1 2">CGMCC 4.7104</strain>
    </source>
</reference>
<dbReference type="Pfam" id="PF11390">
    <property type="entry name" value="FdsD"/>
    <property type="match status" value="1"/>
</dbReference>
<keyword evidence="2" id="KW-1185">Reference proteome</keyword>
<dbReference type="Proteomes" id="UP000238312">
    <property type="component" value="Unassembled WGS sequence"/>
</dbReference>
<accession>A0A2T0MZU9</accession>
<evidence type="ECO:0000313" key="1">
    <source>
        <dbReference type="EMBL" id="PRX64888.1"/>
    </source>
</evidence>
<gene>
    <name evidence="1" type="ORF">B0I32_108249</name>
</gene>
<sequence length="83" mass="9028">MTRTPPHIRMANEIAVQFRHRDPAWAAERIAEHVRAFWDPRMRSMLVADATGATDGRLDPLVLAAAALLSPAPGPVSGQRSSS</sequence>